<name>A0A8H6WRJ2_9AGAR</name>
<sequence length="237" mass="26508">MLDGLGSALHVTAHLSFLFALSLSIHICLGTLPCGAHGHYARRNLKPAIYKTPRHRHYYSGFIDAGEEYKGKRTAEREFYVFLSSPLHPLSIQHPHSLPAPSLPCGVLLSSHHITPFLRLTRISAQGMYTPHASPQMTAHPTTLIRLLYPASLHTPAAPERYSARVPVLFYLQPAFCLSWVEEERAIFREQPGWELFRIPRSAPAIGIIAKLSHLLVCCSGVPIADYSRYMFTKALC</sequence>
<accession>A0A8H6WRJ2</accession>
<dbReference type="AlphaFoldDB" id="A0A8H6WRJ2"/>
<keyword evidence="1" id="KW-0812">Transmembrane</keyword>
<keyword evidence="1" id="KW-1133">Transmembrane helix</keyword>
<proteinExistence type="predicted"/>
<reference evidence="2" key="1">
    <citation type="submission" date="2020-05" db="EMBL/GenBank/DDBJ databases">
        <title>Mycena genomes resolve the evolution of fungal bioluminescence.</title>
        <authorList>
            <person name="Tsai I.J."/>
        </authorList>
    </citation>
    <scope>NUCLEOTIDE SEQUENCE</scope>
    <source>
        <strain evidence="2">160909Yilan</strain>
    </source>
</reference>
<evidence type="ECO:0000256" key="1">
    <source>
        <dbReference type="SAM" id="Phobius"/>
    </source>
</evidence>
<protein>
    <submittedName>
        <fullName evidence="2">Uncharacterized protein</fullName>
    </submittedName>
</protein>
<evidence type="ECO:0000313" key="2">
    <source>
        <dbReference type="EMBL" id="KAF7328289.1"/>
    </source>
</evidence>
<dbReference type="EMBL" id="JACAZH010000084">
    <property type="protein sequence ID" value="KAF7328289.1"/>
    <property type="molecule type" value="Genomic_DNA"/>
</dbReference>
<keyword evidence="3" id="KW-1185">Reference proteome</keyword>
<dbReference type="Proteomes" id="UP000623467">
    <property type="component" value="Unassembled WGS sequence"/>
</dbReference>
<evidence type="ECO:0000313" key="3">
    <source>
        <dbReference type="Proteomes" id="UP000623467"/>
    </source>
</evidence>
<keyword evidence="1" id="KW-0472">Membrane</keyword>
<feature type="transmembrane region" description="Helical" evidence="1">
    <location>
        <begin position="12"/>
        <end position="36"/>
    </location>
</feature>
<organism evidence="2 3">
    <name type="scientific">Mycena sanguinolenta</name>
    <dbReference type="NCBI Taxonomy" id="230812"/>
    <lineage>
        <taxon>Eukaryota</taxon>
        <taxon>Fungi</taxon>
        <taxon>Dikarya</taxon>
        <taxon>Basidiomycota</taxon>
        <taxon>Agaricomycotina</taxon>
        <taxon>Agaricomycetes</taxon>
        <taxon>Agaricomycetidae</taxon>
        <taxon>Agaricales</taxon>
        <taxon>Marasmiineae</taxon>
        <taxon>Mycenaceae</taxon>
        <taxon>Mycena</taxon>
    </lineage>
</organism>
<comment type="caution">
    <text evidence="2">The sequence shown here is derived from an EMBL/GenBank/DDBJ whole genome shotgun (WGS) entry which is preliminary data.</text>
</comment>
<gene>
    <name evidence="2" type="ORF">MSAN_02488200</name>
</gene>